<evidence type="ECO:0000256" key="2">
    <source>
        <dbReference type="ARBA" id="ARBA00022679"/>
    </source>
</evidence>
<keyword evidence="1 4" id="KW-0489">Methyltransferase</keyword>
<dbReference type="InterPro" id="IPR029063">
    <property type="entry name" value="SAM-dependent_MTases_sf"/>
</dbReference>
<evidence type="ECO:0000313" key="5">
    <source>
        <dbReference type="Proteomes" id="UP000516173"/>
    </source>
</evidence>
<evidence type="ECO:0000259" key="3">
    <source>
        <dbReference type="Pfam" id="PF13649"/>
    </source>
</evidence>
<accession>A0A7G1KW21</accession>
<dbReference type="GO" id="GO:0008168">
    <property type="term" value="F:methyltransferase activity"/>
    <property type="evidence" value="ECO:0007669"/>
    <property type="project" value="UniProtKB-KW"/>
</dbReference>
<dbReference type="RefSeq" id="WP_232110748.1">
    <property type="nucleotide sequence ID" value="NZ_AP023396.1"/>
</dbReference>
<dbReference type="PANTHER" id="PTHR43861:SF1">
    <property type="entry name" value="TRANS-ACONITATE 2-METHYLTRANSFERASE"/>
    <property type="match status" value="1"/>
</dbReference>
<dbReference type="AlphaFoldDB" id="A0A7G1KW21"/>
<proteinExistence type="predicted"/>
<reference evidence="4 5" key="1">
    <citation type="submission" date="2020-08" db="EMBL/GenBank/DDBJ databases">
        <title>Genome Sequencing of Nocardia wallacei strain FMUON74 and assembly.</title>
        <authorList>
            <person name="Toyokawa M."/>
            <person name="Uesaka K."/>
        </authorList>
    </citation>
    <scope>NUCLEOTIDE SEQUENCE [LARGE SCALE GENOMIC DNA]</scope>
    <source>
        <strain evidence="4 5">FMUON74</strain>
    </source>
</reference>
<dbReference type="PANTHER" id="PTHR43861">
    <property type="entry name" value="TRANS-ACONITATE 2-METHYLTRANSFERASE-RELATED"/>
    <property type="match status" value="1"/>
</dbReference>
<dbReference type="KEGG" id="nwl:NWFMUON74_70540"/>
<dbReference type="InterPro" id="IPR041698">
    <property type="entry name" value="Methyltransf_25"/>
</dbReference>
<sequence length="210" mass="22690">MTEPEDVRRTRRGYDEVAELYKSMFDDALAASPFDRAMLGVFAERVGTGAVADLGCGPGRITTHLAALGLDVFGIDLSPEMIRLARAARPDLRYVVGSMENLAVPDAALAGIVAWYSVIHTPPVRVPVIVAEFHRVLASGGQLILAFQTTDGDDVRTHDHKVAPSYLWPPDRVAELLGEGGFRTVARLVREPGDEAHPLAYLLAEKSSAS</sequence>
<evidence type="ECO:0000256" key="1">
    <source>
        <dbReference type="ARBA" id="ARBA00022603"/>
    </source>
</evidence>
<dbReference type="GO" id="GO:0032259">
    <property type="term" value="P:methylation"/>
    <property type="evidence" value="ECO:0007669"/>
    <property type="project" value="UniProtKB-KW"/>
</dbReference>
<dbReference type="SUPFAM" id="SSF53335">
    <property type="entry name" value="S-adenosyl-L-methionine-dependent methyltransferases"/>
    <property type="match status" value="1"/>
</dbReference>
<dbReference type="Pfam" id="PF13649">
    <property type="entry name" value="Methyltransf_25"/>
    <property type="match status" value="1"/>
</dbReference>
<dbReference type="Gene3D" id="3.40.50.150">
    <property type="entry name" value="Vaccinia Virus protein VP39"/>
    <property type="match status" value="1"/>
</dbReference>
<gene>
    <name evidence="4" type="ORF">NWFMUON74_70540</name>
</gene>
<protein>
    <submittedName>
        <fullName evidence="4">Methyltransferase</fullName>
    </submittedName>
</protein>
<feature type="domain" description="Methyltransferase" evidence="3">
    <location>
        <begin position="51"/>
        <end position="141"/>
    </location>
</feature>
<dbReference type="Proteomes" id="UP000516173">
    <property type="component" value="Chromosome"/>
</dbReference>
<keyword evidence="2 4" id="KW-0808">Transferase</keyword>
<keyword evidence="5" id="KW-1185">Reference proteome</keyword>
<dbReference type="GeneID" id="80351424"/>
<dbReference type="CDD" id="cd02440">
    <property type="entry name" value="AdoMet_MTases"/>
    <property type="match status" value="1"/>
</dbReference>
<evidence type="ECO:0000313" key="4">
    <source>
        <dbReference type="EMBL" id="BCK59282.1"/>
    </source>
</evidence>
<name>A0A7G1KW21_9NOCA</name>
<dbReference type="EMBL" id="AP023396">
    <property type="protein sequence ID" value="BCK59282.1"/>
    <property type="molecule type" value="Genomic_DNA"/>
</dbReference>
<organism evidence="4 5">
    <name type="scientific">Nocardia wallacei</name>
    <dbReference type="NCBI Taxonomy" id="480035"/>
    <lineage>
        <taxon>Bacteria</taxon>
        <taxon>Bacillati</taxon>
        <taxon>Actinomycetota</taxon>
        <taxon>Actinomycetes</taxon>
        <taxon>Mycobacteriales</taxon>
        <taxon>Nocardiaceae</taxon>
        <taxon>Nocardia</taxon>
    </lineage>
</organism>